<dbReference type="CDD" id="cd16377">
    <property type="entry name" value="23S_rRNA_IVP_like"/>
    <property type="match status" value="1"/>
</dbReference>
<dbReference type="PANTHER" id="PTHR38471:SF2">
    <property type="entry name" value="FOUR HELIX BUNDLE PROTEIN"/>
    <property type="match status" value="1"/>
</dbReference>
<evidence type="ECO:0000313" key="2">
    <source>
        <dbReference type="Proteomes" id="UP000177310"/>
    </source>
</evidence>
<dbReference type="SUPFAM" id="SSF158446">
    <property type="entry name" value="IVS-encoded protein-like"/>
    <property type="match status" value="1"/>
</dbReference>
<proteinExistence type="predicted"/>
<gene>
    <name evidence="1" type="ORF">A3J59_04535</name>
</gene>
<dbReference type="Pfam" id="PF05635">
    <property type="entry name" value="23S_rRNA_IVP"/>
    <property type="match status" value="1"/>
</dbReference>
<organism evidence="1 2">
    <name type="scientific">Candidatus Buchananbacteria bacterium RIFCSPHIGHO2_02_FULL_56_16</name>
    <dbReference type="NCBI Taxonomy" id="1797542"/>
    <lineage>
        <taxon>Bacteria</taxon>
        <taxon>Candidatus Buchananiibacteriota</taxon>
    </lineage>
</organism>
<protein>
    <recommendedName>
        <fullName evidence="3">Four helix bundle protein</fullName>
    </recommendedName>
</protein>
<dbReference type="NCBIfam" id="TIGR02436">
    <property type="entry name" value="four helix bundle protein"/>
    <property type="match status" value="1"/>
</dbReference>
<reference evidence="1 2" key="1">
    <citation type="journal article" date="2016" name="Nat. Commun.">
        <title>Thousands of microbial genomes shed light on interconnected biogeochemical processes in an aquifer system.</title>
        <authorList>
            <person name="Anantharaman K."/>
            <person name="Brown C.T."/>
            <person name="Hug L.A."/>
            <person name="Sharon I."/>
            <person name="Castelle C.J."/>
            <person name="Probst A.J."/>
            <person name="Thomas B.C."/>
            <person name="Singh A."/>
            <person name="Wilkins M.J."/>
            <person name="Karaoz U."/>
            <person name="Brodie E.L."/>
            <person name="Williams K.H."/>
            <person name="Hubbard S.S."/>
            <person name="Banfield J.F."/>
        </authorList>
    </citation>
    <scope>NUCLEOTIDE SEQUENCE [LARGE SCALE GENOMIC DNA]</scope>
</reference>
<dbReference type="AlphaFoldDB" id="A0A1G1YGJ0"/>
<dbReference type="Proteomes" id="UP000177310">
    <property type="component" value="Unassembled WGS sequence"/>
</dbReference>
<dbReference type="STRING" id="1797542.A3J59_04535"/>
<dbReference type="EMBL" id="MHIL01000018">
    <property type="protein sequence ID" value="OGY51465.1"/>
    <property type="molecule type" value="Genomic_DNA"/>
</dbReference>
<sequence length="124" mass="14357">MAQGYRDLIVWQKAIKLIVEIYKLSNTLPRAETYGLSSQMRRAAVSIPSNIAEGSRRGTHKEFRYFLLVAFGSGAELETQVEIAKQLYTRREINFETIDLLLDEVMKMLNKMIYSTDYRLLTTN</sequence>
<accession>A0A1G1YGJ0</accession>
<dbReference type="InterPro" id="IPR036583">
    <property type="entry name" value="23S_rRNA_IVS_sf"/>
</dbReference>
<evidence type="ECO:0008006" key="3">
    <source>
        <dbReference type="Google" id="ProtNLM"/>
    </source>
</evidence>
<name>A0A1G1YGJ0_9BACT</name>
<comment type="caution">
    <text evidence="1">The sequence shown here is derived from an EMBL/GenBank/DDBJ whole genome shotgun (WGS) entry which is preliminary data.</text>
</comment>
<evidence type="ECO:0000313" key="1">
    <source>
        <dbReference type="EMBL" id="OGY51465.1"/>
    </source>
</evidence>
<dbReference type="Gene3D" id="1.20.1440.60">
    <property type="entry name" value="23S rRNA-intervening sequence"/>
    <property type="match status" value="1"/>
</dbReference>
<dbReference type="PANTHER" id="PTHR38471">
    <property type="entry name" value="FOUR HELIX BUNDLE PROTEIN"/>
    <property type="match status" value="1"/>
</dbReference>
<dbReference type="InterPro" id="IPR012657">
    <property type="entry name" value="23S_rRNA-intervening_sequence"/>
</dbReference>